<comment type="caution">
    <text evidence="1">The sequence shown here is derived from an EMBL/GenBank/DDBJ whole genome shotgun (WGS) entry which is preliminary data.</text>
</comment>
<accession>A0A1V3XE97</accession>
<gene>
    <name evidence="1" type="ORF">BZL29_2976</name>
</gene>
<reference evidence="1 2" key="1">
    <citation type="submission" date="2017-02" db="EMBL/GenBank/DDBJ databases">
        <title>Complete genome sequences of Mycobacterium kansasii strains isolated from rhesus macaques.</title>
        <authorList>
            <person name="Panda A."/>
            <person name="Nagaraj S."/>
            <person name="Zhao X."/>
            <person name="Tettelin H."/>
            <person name="Detolla L.J."/>
        </authorList>
    </citation>
    <scope>NUCLEOTIDE SEQUENCE [LARGE SCALE GENOMIC DNA]</scope>
    <source>
        <strain evidence="1 2">11-3469</strain>
    </source>
</reference>
<dbReference type="EMBL" id="MVBN01000003">
    <property type="protein sequence ID" value="OOK77076.1"/>
    <property type="molecule type" value="Genomic_DNA"/>
</dbReference>
<dbReference type="AlphaFoldDB" id="A0A1V3XE97"/>
<dbReference type="Proteomes" id="UP000188532">
    <property type="component" value="Unassembled WGS sequence"/>
</dbReference>
<proteinExistence type="predicted"/>
<organism evidence="1 2">
    <name type="scientific">Mycobacterium kansasii</name>
    <dbReference type="NCBI Taxonomy" id="1768"/>
    <lineage>
        <taxon>Bacteria</taxon>
        <taxon>Bacillati</taxon>
        <taxon>Actinomycetota</taxon>
        <taxon>Actinomycetes</taxon>
        <taxon>Mycobacteriales</taxon>
        <taxon>Mycobacteriaceae</taxon>
        <taxon>Mycobacterium</taxon>
    </lineage>
</organism>
<evidence type="ECO:0000313" key="2">
    <source>
        <dbReference type="Proteomes" id="UP000188532"/>
    </source>
</evidence>
<protein>
    <submittedName>
        <fullName evidence="1">Uncharacterized protein</fullName>
    </submittedName>
</protein>
<evidence type="ECO:0000313" key="1">
    <source>
        <dbReference type="EMBL" id="OOK77076.1"/>
    </source>
</evidence>
<name>A0A1V3XE97_MYCKA</name>
<sequence>MNHRRAMRKAVMASGRRSVAASSRASCVSPMSHLLASVNHVRQPMPHFCDRLSDVASGVVGSLAPVGLKHRRYDGY</sequence>